<evidence type="ECO:0000313" key="7">
    <source>
        <dbReference type="EMBL" id="MVA77669.1"/>
    </source>
</evidence>
<dbReference type="InterPro" id="IPR013737">
    <property type="entry name" value="Bac_rhamnosid_N"/>
</dbReference>
<proteinExistence type="predicted"/>
<comment type="caution">
    <text evidence="7">The sequence shown here is derived from an EMBL/GenBank/DDBJ whole genome shotgun (WGS) entry which is preliminary data.</text>
</comment>
<dbReference type="RefSeq" id="WP_156611904.1">
    <property type="nucleotide sequence ID" value="NZ_WPCU01000010.1"/>
</dbReference>
<evidence type="ECO:0000259" key="5">
    <source>
        <dbReference type="Pfam" id="PF08531"/>
    </source>
</evidence>
<evidence type="ECO:0000313" key="8">
    <source>
        <dbReference type="Proteomes" id="UP000435304"/>
    </source>
</evidence>
<dbReference type="Gene3D" id="2.60.120.260">
    <property type="entry name" value="Galactose-binding domain-like"/>
    <property type="match status" value="2"/>
</dbReference>
<dbReference type="AlphaFoldDB" id="A0A6A9V278"/>
<evidence type="ECO:0000256" key="2">
    <source>
        <dbReference type="ARBA" id="ARBA00012652"/>
    </source>
</evidence>
<keyword evidence="8" id="KW-1185">Reference proteome</keyword>
<dbReference type="InterPro" id="IPR035396">
    <property type="entry name" value="Bac_rhamnosid6H"/>
</dbReference>
<sequence length="479" mass="52090">MHPGPTRPPETAAPPPVAEVGWQGDWISDGTDDPAAPLLRCELTCDERVRSARLHVAGLGLHRTSLDGRPVTDARLESGLTAYDRRVLYSTYQLELTAGRHALGVELGRGFYAMTTPNVWRWEQAPWRGPRKLLLQLELLDSAGELVDVVSSGPQWRWRAGPTLFDSYYEGETFDARAVPAGWDEPGFDDADWAAVQLVAPPAGRLVPQRHEPVRVVASHDVARWHGGRGSGRPLVAEFDTMLAGWAELGVGAGLPAGTTVSLRFGEKLAGDGTVVAESDLVHSERFNVDQLITSGEPLSWEPRFSYKGFRYLQLDGVDDPTTVSLRARHAHNDVAVASTFSCSDPVLSWIDSAMRLTVRNNLHHVPTDTPVYEKNGWTGDAHVAARAMMSQFDLSRLLAKWLDDMADSQRADGLIPVVVPSPGWGYQELAPHRSGRPSTRTCSSAWSTGTTCPSWPAGTCRTCCATSTTSSAGSPPRG</sequence>
<feature type="region of interest" description="Disordered" evidence="3">
    <location>
        <begin position="1"/>
        <end position="26"/>
    </location>
</feature>
<dbReference type="SUPFAM" id="SSF48208">
    <property type="entry name" value="Six-hairpin glycosidases"/>
    <property type="match status" value="1"/>
</dbReference>
<dbReference type="PANTHER" id="PTHR33307">
    <property type="entry name" value="ALPHA-RHAMNOSIDASE (EUROFUNG)"/>
    <property type="match status" value="1"/>
</dbReference>
<feature type="domain" description="Alpha-L-rhamnosidase concanavalin-like" evidence="4">
    <location>
        <begin position="236"/>
        <end position="331"/>
    </location>
</feature>
<reference evidence="7 8" key="1">
    <citation type="submission" date="2019-12" db="EMBL/GenBank/DDBJ databases">
        <title>Auraticoccus cholistani sp. nov., an actinomycete isolated from soil of Cholistan desert.</title>
        <authorList>
            <person name="Cheema M.T."/>
        </authorList>
    </citation>
    <scope>NUCLEOTIDE SEQUENCE [LARGE SCALE GENOMIC DNA]</scope>
    <source>
        <strain evidence="7 8">F435</strain>
    </source>
</reference>
<feature type="compositionally biased region" description="Pro residues" evidence="3">
    <location>
        <begin position="1"/>
        <end position="17"/>
    </location>
</feature>
<gene>
    <name evidence="7" type="ORF">GC722_16840</name>
</gene>
<dbReference type="Pfam" id="PF05592">
    <property type="entry name" value="Bac_rhamnosid"/>
    <property type="match status" value="1"/>
</dbReference>
<dbReference type="PANTHER" id="PTHR33307:SF6">
    <property type="entry name" value="ALPHA-RHAMNOSIDASE (EUROFUNG)-RELATED"/>
    <property type="match status" value="1"/>
</dbReference>
<dbReference type="InterPro" id="IPR016007">
    <property type="entry name" value="Alpha_rhamnosid"/>
</dbReference>
<evidence type="ECO:0000256" key="1">
    <source>
        <dbReference type="ARBA" id="ARBA00001445"/>
    </source>
</evidence>
<evidence type="ECO:0000256" key="3">
    <source>
        <dbReference type="SAM" id="MobiDB-lite"/>
    </source>
</evidence>
<name>A0A6A9V278_9ACTN</name>
<protein>
    <recommendedName>
        <fullName evidence="2">alpha-L-rhamnosidase</fullName>
        <ecNumber evidence="2">3.2.1.40</ecNumber>
    </recommendedName>
</protein>
<dbReference type="Pfam" id="PF08531">
    <property type="entry name" value="Bac_rhamnosid_N"/>
    <property type="match status" value="1"/>
</dbReference>
<comment type="catalytic activity">
    <reaction evidence="1">
        <text>Hydrolysis of terminal non-reducing alpha-L-rhamnose residues in alpha-L-rhamnosides.</text>
        <dbReference type="EC" id="3.2.1.40"/>
    </reaction>
</comment>
<feature type="domain" description="Alpha-L-rhamnosidase six-hairpin glycosidase" evidence="6">
    <location>
        <begin position="338"/>
        <end position="428"/>
    </location>
</feature>
<evidence type="ECO:0000259" key="4">
    <source>
        <dbReference type="Pfam" id="PF05592"/>
    </source>
</evidence>
<organism evidence="7 8">
    <name type="scientific">Auraticoccus cholistanensis</name>
    <dbReference type="NCBI Taxonomy" id="2656650"/>
    <lineage>
        <taxon>Bacteria</taxon>
        <taxon>Bacillati</taxon>
        <taxon>Actinomycetota</taxon>
        <taxon>Actinomycetes</taxon>
        <taxon>Propionibacteriales</taxon>
        <taxon>Propionibacteriaceae</taxon>
        <taxon>Auraticoccus</taxon>
    </lineage>
</organism>
<evidence type="ECO:0000259" key="6">
    <source>
        <dbReference type="Pfam" id="PF17389"/>
    </source>
</evidence>
<dbReference type="InterPro" id="IPR012341">
    <property type="entry name" value="6hp_glycosidase-like_sf"/>
</dbReference>
<dbReference type="GO" id="GO:0005975">
    <property type="term" value="P:carbohydrate metabolic process"/>
    <property type="evidence" value="ECO:0007669"/>
    <property type="project" value="InterPro"/>
</dbReference>
<dbReference type="GO" id="GO:0030596">
    <property type="term" value="F:alpha-L-rhamnosidase activity"/>
    <property type="evidence" value="ECO:0007669"/>
    <property type="project" value="UniProtKB-EC"/>
</dbReference>
<feature type="domain" description="Bacterial alpha-L-rhamnosidase N-terminal" evidence="5">
    <location>
        <begin position="48"/>
        <end position="217"/>
    </location>
</feature>
<dbReference type="InterPro" id="IPR008928">
    <property type="entry name" value="6-hairpin_glycosidase_sf"/>
</dbReference>
<dbReference type="EMBL" id="WPCU01000010">
    <property type="protein sequence ID" value="MVA77669.1"/>
    <property type="molecule type" value="Genomic_DNA"/>
</dbReference>
<dbReference type="Proteomes" id="UP000435304">
    <property type="component" value="Unassembled WGS sequence"/>
</dbReference>
<dbReference type="Gene3D" id="1.50.10.10">
    <property type="match status" value="1"/>
</dbReference>
<dbReference type="EC" id="3.2.1.40" evidence="2"/>
<dbReference type="InterPro" id="IPR008902">
    <property type="entry name" value="Rhamnosid_concanavalin"/>
</dbReference>
<dbReference type="Pfam" id="PF17389">
    <property type="entry name" value="Bac_rhamnosid6H"/>
    <property type="match status" value="1"/>
</dbReference>
<accession>A0A6A9V278</accession>